<evidence type="ECO:0000256" key="11">
    <source>
        <dbReference type="ARBA" id="ARBA00023136"/>
    </source>
</evidence>
<protein>
    <submittedName>
        <fullName evidence="16">Cell division protein FtsK/SpoIIIE</fullName>
    </submittedName>
</protein>
<dbReference type="OrthoDB" id="9807790at2"/>
<keyword evidence="3" id="KW-1003">Cell membrane</keyword>
<dbReference type="Pfam" id="PF17854">
    <property type="entry name" value="FtsK_alpha"/>
    <property type="match status" value="1"/>
</dbReference>
<evidence type="ECO:0000313" key="17">
    <source>
        <dbReference type="Proteomes" id="UP000290433"/>
    </source>
</evidence>
<keyword evidence="4 16" id="KW-0132">Cell division</keyword>
<keyword evidence="9 14" id="KW-1133">Transmembrane helix</keyword>
<dbReference type="Gene3D" id="3.30.980.40">
    <property type="match status" value="1"/>
</dbReference>
<dbReference type="InterPro" id="IPR036388">
    <property type="entry name" value="WH-like_DNA-bd_sf"/>
</dbReference>
<dbReference type="Pfam" id="PF09397">
    <property type="entry name" value="FtsK_gamma"/>
    <property type="match status" value="1"/>
</dbReference>
<evidence type="ECO:0000256" key="8">
    <source>
        <dbReference type="ARBA" id="ARBA00022840"/>
    </source>
</evidence>
<dbReference type="InterPro" id="IPR036390">
    <property type="entry name" value="WH_DNA-bd_sf"/>
</dbReference>
<keyword evidence="8 13" id="KW-0067">ATP-binding</keyword>
<dbReference type="GO" id="GO:0005886">
    <property type="term" value="C:plasma membrane"/>
    <property type="evidence" value="ECO:0007669"/>
    <property type="project" value="UniProtKB-SubCell"/>
</dbReference>
<feature type="transmembrane region" description="Helical" evidence="14">
    <location>
        <begin position="31"/>
        <end position="53"/>
    </location>
</feature>
<evidence type="ECO:0000256" key="9">
    <source>
        <dbReference type="ARBA" id="ARBA00022989"/>
    </source>
</evidence>
<comment type="subcellular location">
    <subcellularLocation>
        <location evidence="1">Cell membrane</location>
        <topology evidence="1">Multi-pass membrane protein</topology>
    </subcellularLocation>
</comment>
<dbReference type="PANTHER" id="PTHR22683">
    <property type="entry name" value="SPORULATION PROTEIN RELATED"/>
    <property type="match status" value="1"/>
</dbReference>
<accession>A0A444VTL8</accession>
<evidence type="ECO:0000256" key="12">
    <source>
        <dbReference type="ARBA" id="ARBA00023306"/>
    </source>
</evidence>
<feature type="binding site" evidence="13">
    <location>
        <begin position="482"/>
        <end position="489"/>
    </location>
    <ligand>
        <name>ATP</name>
        <dbReference type="ChEBI" id="CHEBI:30616"/>
    </ligand>
</feature>
<feature type="transmembrane region" description="Helical" evidence="14">
    <location>
        <begin position="89"/>
        <end position="113"/>
    </location>
</feature>
<dbReference type="PROSITE" id="PS50901">
    <property type="entry name" value="FTSK"/>
    <property type="match status" value="1"/>
</dbReference>
<dbReference type="InterPro" id="IPR002543">
    <property type="entry name" value="FtsK_dom"/>
</dbReference>
<proteinExistence type="inferred from homology"/>
<dbReference type="InterPro" id="IPR018541">
    <property type="entry name" value="Ftsk_gamma"/>
</dbReference>
<dbReference type="PANTHER" id="PTHR22683:SF41">
    <property type="entry name" value="DNA TRANSLOCASE FTSK"/>
    <property type="match status" value="1"/>
</dbReference>
<dbReference type="InterPro" id="IPR027417">
    <property type="entry name" value="P-loop_NTPase"/>
</dbReference>
<dbReference type="GO" id="GO:0003677">
    <property type="term" value="F:DNA binding"/>
    <property type="evidence" value="ECO:0007669"/>
    <property type="project" value="UniProtKB-KW"/>
</dbReference>
<evidence type="ECO:0000256" key="13">
    <source>
        <dbReference type="PROSITE-ProRule" id="PRU00289"/>
    </source>
</evidence>
<comment type="similarity">
    <text evidence="2">Belongs to the FtsK/SpoIIIE/SftA family.</text>
</comment>
<evidence type="ECO:0000256" key="2">
    <source>
        <dbReference type="ARBA" id="ARBA00006474"/>
    </source>
</evidence>
<keyword evidence="6 13" id="KW-0547">Nucleotide-binding</keyword>
<dbReference type="SMART" id="SM00843">
    <property type="entry name" value="Ftsk_gamma"/>
    <property type="match status" value="1"/>
</dbReference>
<evidence type="ECO:0000313" key="16">
    <source>
        <dbReference type="EMBL" id="RYJ36774.1"/>
    </source>
</evidence>
<dbReference type="InterPro" id="IPR041027">
    <property type="entry name" value="FtsK_alpha"/>
</dbReference>
<organism evidence="16 17">
    <name type="scientific">Flavobacterium anhuiense</name>
    <dbReference type="NCBI Taxonomy" id="459526"/>
    <lineage>
        <taxon>Bacteria</taxon>
        <taxon>Pseudomonadati</taxon>
        <taxon>Bacteroidota</taxon>
        <taxon>Flavobacteriia</taxon>
        <taxon>Flavobacteriales</taxon>
        <taxon>Flavobacteriaceae</taxon>
        <taxon>Flavobacterium</taxon>
    </lineage>
</organism>
<dbReference type="GO" id="GO:0051301">
    <property type="term" value="P:cell division"/>
    <property type="evidence" value="ECO:0007669"/>
    <property type="project" value="UniProtKB-KW"/>
</dbReference>
<dbReference type="RefSeq" id="WP_129748845.1">
    <property type="nucleotide sequence ID" value="NZ_JUIV01000023.1"/>
</dbReference>
<keyword evidence="11 14" id="KW-0472">Membrane</keyword>
<keyword evidence="7" id="KW-0159">Chromosome partition</keyword>
<evidence type="ECO:0000256" key="6">
    <source>
        <dbReference type="ARBA" id="ARBA00022741"/>
    </source>
</evidence>
<feature type="domain" description="FtsK" evidence="15">
    <location>
        <begin position="465"/>
        <end position="669"/>
    </location>
</feature>
<evidence type="ECO:0000259" key="15">
    <source>
        <dbReference type="PROSITE" id="PS50901"/>
    </source>
</evidence>
<sequence>MAKNKKETVDKKNDKQEGNKRSFKISKQQKFVLGCLLVLFSIALLVAFISFYVNGQWQNDQSIVNQLGDRSEVAENWLGKFGAYLADLIIYRGFGLASFIFVRLFFLTGMFLALELSTQKLKNTWFWDIFAIIIVSVLFGFFATSAPELGGTIGYELNLFLQDYIGKTGTLLTLLFGLIVYLIFKIKLSPEKIQSYFDSTKKEFKSEFDTLKPAANQPESAYNLEEFAVVEEKQEEEDPELDNIHIKTVDTQFELNKEALKPTISHASEIELNPVLKPIAPKQELPLVSPDEAFVIEKAEEEDILEENLASRLVADFGLFDPTLDLSNYKFPTIDLLKEYSTGGITINQEELEENKNRIVDTLRNYKIEIAQIKATVGPSVTLYEIVPEAGIRISKIKSLEDDIALSLSALGIRIIAPIPGKGTIGIEVPNKNPTMVSMKSVIGAAKFQEAEMELPIALGKTISNETFVVDLAKMPHLLMAGATGQGKSVGLNAVLTSLLYKKHPAEVKFVLVDPKKVELTLFNKIERHYLAKLPDTEDAIITDNAKVVNTLNSLCVEMDNRYSLLKDAMVRNIKEYNEKFKSRKLNPEAGHRFLPYIVLVVDEFADLIMTAGKEVEVPIARLAQLARAIGIHLIIATQRPSVNVITGLIKANFPARIAFRVTSKIDSRTILDTQGADQLIGRGDLLYTNGNDVIRVQCAFIDTPEVEKITDFIGGQKAYATAYLLPEFVGEESGINLDIDISERDTLFREAAEIIVNAQQGSASLLQRKLKLGYNRAGRLIDQLEAAGIVGPFEGSKARSVNILDLNALDQFFNNEQN</sequence>
<keyword evidence="12" id="KW-0131">Cell cycle</keyword>
<dbReference type="AlphaFoldDB" id="A0A444VTL8"/>
<evidence type="ECO:0000256" key="10">
    <source>
        <dbReference type="ARBA" id="ARBA00023125"/>
    </source>
</evidence>
<name>A0A444VTL8_9FLAO</name>
<dbReference type="InterPro" id="IPR050206">
    <property type="entry name" value="FtsK/SpoIIIE/SftA"/>
</dbReference>
<dbReference type="SUPFAM" id="SSF52540">
    <property type="entry name" value="P-loop containing nucleoside triphosphate hydrolases"/>
    <property type="match status" value="1"/>
</dbReference>
<dbReference type="InterPro" id="IPR025199">
    <property type="entry name" value="FtsK_4TM"/>
</dbReference>
<evidence type="ECO:0000256" key="3">
    <source>
        <dbReference type="ARBA" id="ARBA00022475"/>
    </source>
</evidence>
<dbReference type="Gene3D" id="1.10.10.10">
    <property type="entry name" value="Winged helix-like DNA-binding domain superfamily/Winged helix DNA-binding domain"/>
    <property type="match status" value="1"/>
</dbReference>
<gene>
    <name evidence="16" type="ORF">NU08_4173</name>
</gene>
<dbReference type="GO" id="GO:0007059">
    <property type="term" value="P:chromosome segregation"/>
    <property type="evidence" value="ECO:0007669"/>
    <property type="project" value="UniProtKB-KW"/>
</dbReference>
<reference evidence="16 17" key="1">
    <citation type="submission" date="2014-12" db="EMBL/GenBank/DDBJ databases">
        <title>Genome sequence of Flavobacterium anhuiense RCM74.</title>
        <authorList>
            <person name="Kim J.F."/>
            <person name="Song J.Y."/>
            <person name="Kwak M.-J."/>
            <person name="Lee S.-W."/>
        </authorList>
    </citation>
    <scope>NUCLEOTIDE SEQUENCE [LARGE SCALE GENOMIC DNA]</scope>
    <source>
        <strain evidence="16 17">RCM74</strain>
    </source>
</reference>
<dbReference type="GO" id="GO:0005524">
    <property type="term" value="F:ATP binding"/>
    <property type="evidence" value="ECO:0007669"/>
    <property type="project" value="UniProtKB-UniRule"/>
</dbReference>
<dbReference type="Gene3D" id="3.40.50.300">
    <property type="entry name" value="P-loop containing nucleotide triphosphate hydrolases"/>
    <property type="match status" value="1"/>
</dbReference>
<evidence type="ECO:0000256" key="4">
    <source>
        <dbReference type="ARBA" id="ARBA00022618"/>
    </source>
</evidence>
<dbReference type="Proteomes" id="UP000290433">
    <property type="component" value="Unassembled WGS sequence"/>
</dbReference>
<evidence type="ECO:0000256" key="7">
    <source>
        <dbReference type="ARBA" id="ARBA00022829"/>
    </source>
</evidence>
<evidence type="ECO:0000256" key="5">
    <source>
        <dbReference type="ARBA" id="ARBA00022692"/>
    </source>
</evidence>
<dbReference type="Pfam" id="PF13491">
    <property type="entry name" value="FtsK_4TM"/>
    <property type="match status" value="1"/>
</dbReference>
<keyword evidence="10" id="KW-0238">DNA-binding</keyword>
<evidence type="ECO:0000256" key="1">
    <source>
        <dbReference type="ARBA" id="ARBA00004651"/>
    </source>
</evidence>
<feature type="transmembrane region" description="Helical" evidence="14">
    <location>
        <begin position="125"/>
        <end position="144"/>
    </location>
</feature>
<evidence type="ECO:0000256" key="14">
    <source>
        <dbReference type="SAM" id="Phobius"/>
    </source>
</evidence>
<dbReference type="SUPFAM" id="SSF46785">
    <property type="entry name" value="Winged helix' DNA-binding domain"/>
    <property type="match status" value="1"/>
</dbReference>
<dbReference type="EMBL" id="JUIV01000023">
    <property type="protein sequence ID" value="RYJ36774.1"/>
    <property type="molecule type" value="Genomic_DNA"/>
</dbReference>
<comment type="caution">
    <text evidence="16">The sequence shown here is derived from an EMBL/GenBank/DDBJ whole genome shotgun (WGS) entry which is preliminary data.</text>
</comment>
<keyword evidence="5 14" id="KW-0812">Transmembrane</keyword>
<dbReference type="Pfam" id="PF01580">
    <property type="entry name" value="FtsK_SpoIIIE"/>
    <property type="match status" value="1"/>
</dbReference>